<proteinExistence type="predicted"/>
<evidence type="ECO:0000313" key="2">
    <source>
        <dbReference type="Proteomes" id="UP000014680"/>
    </source>
</evidence>
<dbReference type="GeneID" id="14894164"/>
<dbReference type="KEGG" id="eiv:EIN_427870"/>
<dbReference type="OMA" id="MYMEREW"/>
<dbReference type="AlphaFoldDB" id="A0A0A1UEV1"/>
<dbReference type="VEuPathDB" id="AmoebaDB:EIN_427870"/>
<dbReference type="RefSeq" id="XP_004261892.1">
    <property type="nucleotide sequence ID" value="XM_004261844.1"/>
</dbReference>
<dbReference type="OrthoDB" id="25744at2759"/>
<evidence type="ECO:0008006" key="3">
    <source>
        <dbReference type="Google" id="ProtNLM"/>
    </source>
</evidence>
<gene>
    <name evidence="1" type="ORF">EIN_427870</name>
</gene>
<protein>
    <recommendedName>
        <fullName evidence="3">Myb-like domain-containing protein</fullName>
    </recommendedName>
</protein>
<accession>A0A0A1UEV1</accession>
<sequence>MWTTTEQLVLIESIQYCRPQSISEWKYVSDVLIKTLCFDGPVDASKFTERECLDQFKSLEKMYEEKIPPQYPTLAAINFLLRRKRIEELDEAIFQSKQNLMKLQQIV</sequence>
<organism evidence="1 2">
    <name type="scientific">Entamoeba invadens IP1</name>
    <dbReference type="NCBI Taxonomy" id="370355"/>
    <lineage>
        <taxon>Eukaryota</taxon>
        <taxon>Amoebozoa</taxon>
        <taxon>Evosea</taxon>
        <taxon>Archamoebae</taxon>
        <taxon>Mastigamoebida</taxon>
        <taxon>Entamoebidae</taxon>
        <taxon>Entamoeba</taxon>
    </lineage>
</organism>
<evidence type="ECO:0000313" key="1">
    <source>
        <dbReference type="EMBL" id="ELP95121.1"/>
    </source>
</evidence>
<reference evidence="1 2" key="1">
    <citation type="submission" date="2012-10" db="EMBL/GenBank/DDBJ databases">
        <authorList>
            <person name="Zafar N."/>
            <person name="Inman J."/>
            <person name="Hall N."/>
            <person name="Lorenzi H."/>
            <person name="Caler E."/>
        </authorList>
    </citation>
    <scope>NUCLEOTIDE SEQUENCE [LARGE SCALE GENOMIC DNA]</scope>
    <source>
        <strain evidence="1 2">IP1</strain>
    </source>
</reference>
<dbReference type="Proteomes" id="UP000014680">
    <property type="component" value="Unassembled WGS sequence"/>
</dbReference>
<name>A0A0A1UEV1_ENTIV</name>
<dbReference type="EMBL" id="KB206168">
    <property type="protein sequence ID" value="ELP95121.1"/>
    <property type="molecule type" value="Genomic_DNA"/>
</dbReference>
<keyword evidence="2" id="KW-1185">Reference proteome</keyword>